<comment type="caution">
    <text evidence="2">The sequence shown here is derived from an EMBL/GenBank/DDBJ whole genome shotgun (WGS) entry which is preliminary data.</text>
</comment>
<dbReference type="RefSeq" id="XP_044553348.1">
    <property type="nucleotide sequence ID" value="XM_044689845.1"/>
</dbReference>
<dbReference type="EMBL" id="PYSW02000007">
    <property type="protein sequence ID" value="KAG2389356.1"/>
    <property type="molecule type" value="Genomic_DNA"/>
</dbReference>
<organism evidence="2 3">
    <name type="scientific">Naegleria lovaniensis</name>
    <name type="common">Amoeba</name>
    <dbReference type="NCBI Taxonomy" id="51637"/>
    <lineage>
        <taxon>Eukaryota</taxon>
        <taxon>Discoba</taxon>
        <taxon>Heterolobosea</taxon>
        <taxon>Tetramitia</taxon>
        <taxon>Eutetramitia</taxon>
        <taxon>Vahlkampfiidae</taxon>
        <taxon>Naegleria</taxon>
    </lineage>
</organism>
<dbReference type="AlphaFoldDB" id="A0AA88GVT7"/>
<evidence type="ECO:0000313" key="3">
    <source>
        <dbReference type="Proteomes" id="UP000816034"/>
    </source>
</evidence>
<name>A0AA88GVT7_NAELO</name>
<feature type="region of interest" description="Disordered" evidence="1">
    <location>
        <begin position="89"/>
        <end position="124"/>
    </location>
</feature>
<reference evidence="2 3" key="1">
    <citation type="journal article" date="2018" name="BMC Genomics">
        <title>The genome of Naegleria lovaniensis, the basis for a comparative approach to unravel pathogenicity factors of the human pathogenic amoeba N. fowleri.</title>
        <authorList>
            <person name="Liechti N."/>
            <person name="Schurch N."/>
            <person name="Bruggmann R."/>
            <person name="Wittwer M."/>
        </authorList>
    </citation>
    <scope>NUCLEOTIDE SEQUENCE [LARGE SCALE GENOMIC DNA]</scope>
    <source>
        <strain evidence="2 3">ATCC 30569</strain>
    </source>
</reference>
<dbReference type="Proteomes" id="UP000816034">
    <property type="component" value="Unassembled WGS sequence"/>
</dbReference>
<gene>
    <name evidence="2" type="ORF">C9374_013916</name>
</gene>
<feature type="compositionally biased region" description="Acidic residues" evidence="1">
    <location>
        <begin position="102"/>
        <end position="124"/>
    </location>
</feature>
<accession>A0AA88GVT7</accession>
<dbReference type="GeneID" id="68106369"/>
<proteinExistence type="predicted"/>
<evidence type="ECO:0000256" key="1">
    <source>
        <dbReference type="SAM" id="MobiDB-lite"/>
    </source>
</evidence>
<keyword evidence="3" id="KW-1185">Reference proteome</keyword>
<feature type="compositionally biased region" description="Basic and acidic residues" evidence="1">
    <location>
        <begin position="89"/>
        <end position="101"/>
    </location>
</feature>
<protein>
    <submittedName>
        <fullName evidence="2">Uncharacterized protein</fullName>
    </submittedName>
</protein>
<sequence length="137" mass="16631">MKKKLNKRKMVPNSIVSTDSKELRKPFWHDDTVDRLNKIYLVSCFAKKYPKFIYLLHLPTMSIHRTTSEQERIGRKYIQQIRNLEKDAIQEQEQQEDKLEQQEDELKEDKELNEDDEELDEDDDELNEDLLIKKFLF</sequence>
<evidence type="ECO:0000313" key="2">
    <source>
        <dbReference type="EMBL" id="KAG2389356.1"/>
    </source>
</evidence>